<evidence type="ECO:0000313" key="3">
    <source>
        <dbReference type="EMBL" id="MBD1547481.1"/>
    </source>
</evidence>
<dbReference type="Proteomes" id="UP000598467">
    <property type="component" value="Unassembled WGS sequence"/>
</dbReference>
<dbReference type="PANTHER" id="PTHR13343">
    <property type="entry name" value="CREG1 PROTEIN"/>
    <property type="match status" value="1"/>
</dbReference>
<dbReference type="Pfam" id="PF10615">
    <property type="entry name" value="DUF2470"/>
    <property type="match status" value="1"/>
</dbReference>
<dbReference type="RefSeq" id="WP_190292236.1">
    <property type="nucleotide sequence ID" value="NZ_JABFCZ010000015.1"/>
</dbReference>
<dbReference type="SUPFAM" id="SSF50475">
    <property type="entry name" value="FMN-binding split barrel"/>
    <property type="match status" value="1"/>
</dbReference>
<dbReference type="EMBL" id="JABFCZ010000015">
    <property type="protein sequence ID" value="MBD1547481.1"/>
    <property type="molecule type" value="Genomic_DNA"/>
</dbReference>
<feature type="domain" description="CREG-like beta-barrel" evidence="2">
    <location>
        <begin position="23"/>
        <end position="162"/>
    </location>
</feature>
<dbReference type="InterPro" id="IPR055343">
    <property type="entry name" value="CREG_beta-barrel"/>
</dbReference>
<evidence type="ECO:0000313" key="4">
    <source>
        <dbReference type="Proteomes" id="UP000598467"/>
    </source>
</evidence>
<feature type="domain" description="DUF2470" evidence="1">
    <location>
        <begin position="181"/>
        <end position="250"/>
    </location>
</feature>
<name>A0A926P4N4_9HYPH</name>
<dbReference type="InterPro" id="IPR037119">
    <property type="entry name" value="Haem_oxidase_HugZ-like_sf"/>
</dbReference>
<dbReference type="Pfam" id="PF13883">
    <property type="entry name" value="CREG_beta-barrel"/>
    <property type="match status" value="1"/>
</dbReference>
<proteinExistence type="predicted"/>
<dbReference type="PANTHER" id="PTHR13343:SF17">
    <property type="entry name" value="CELLULAR REPRESSOR OF E1A-STIMULATED GENES, ISOFORM A"/>
    <property type="match status" value="1"/>
</dbReference>
<evidence type="ECO:0000259" key="2">
    <source>
        <dbReference type="Pfam" id="PF13883"/>
    </source>
</evidence>
<reference evidence="3" key="1">
    <citation type="submission" date="2020-05" db="EMBL/GenBank/DDBJ databases">
        <title>Identification of trans-AT polyketide cluster in two marine bacteria, producers of a novel glutaramide-containing polyketide sesbanimide D and analogs.</title>
        <authorList>
            <person name="Kacar D."/>
            <person name="Rodriguez P."/>
            <person name="Canedo L."/>
            <person name="Gonzalez E."/>
            <person name="Galan B."/>
            <person name="De La Calle F."/>
            <person name="Garcia J.L."/>
        </authorList>
    </citation>
    <scope>NUCLEOTIDE SEQUENCE</scope>
    <source>
        <strain evidence="3">PHM038</strain>
    </source>
</reference>
<dbReference type="GO" id="GO:0005737">
    <property type="term" value="C:cytoplasm"/>
    <property type="evidence" value="ECO:0007669"/>
    <property type="project" value="UniProtKB-ARBA"/>
</dbReference>
<dbReference type="Gene3D" id="2.30.110.10">
    <property type="entry name" value="Electron Transport, Fmn-binding Protein, Chain A"/>
    <property type="match status" value="1"/>
</dbReference>
<dbReference type="InterPro" id="IPR019595">
    <property type="entry name" value="DUF2470"/>
</dbReference>
<protein>
    <submittedName>
        <fullName evidence="3">HugZ family protein</fullName>
    </submittedName>
</protein>
<dbReference type="Gene3D" id="3.20.180.10">
    <property type="entry name" value="PNP-oxidase-like"/>
    <property type="match status" value="1"/>
</dbReference>
<sequence length="256" mass="28017">MTAPNQEPEKKKDVLRETDDAARRLAGDLIRTARFGALAAIEPGTGHPLASRVALATDIDGTPVILTSTLSGHTAAILADPRSSLLVGEPGKGDPLAHARITLFTEARRIERGSDDHARLRRRYLARQPKAELYVDFGDFAFFRLEMARASLNGGFGKAYELQCEDLALQGDWQQFADMEAGAVAHMNEDHSDAVKLYAEVLCGADPANWRLATLDPEGMDLVAGDEVRRLWFDEPMQAPDQLRGVLVDLAKKARA</sequence>
<comment type="caution">
    <text evidence="3">The sequence shown here is derived from an EMBL/GenBank/DDBJ whole genome shotgun (WGS) entry which is preliminary data.</text>
</comment>
<evidence type="ECO:0000259" key="1">
    <source>
        <dbReference type="Pfam" id="PF10615"/>
    </source>
</evidence>
<gene>
    <name evidence="3" type="ORF">HK439_14535</name>
</gene>
<dbReference type="InterPro" id="IPR012349">
    <property type="entry name" value="Split_barrel_FMN-bd"/>
</dbReference>
<organism evidence="3 4">
    <name type="scientific">Roseibium aggregatum</name>
    <dbReference type="NCBI Taxonomy" id="187304"/>
    <lineage>
        <taxon>Bacteria</taxon>
        <taxon>Pseudomonadati</taxon>
        <taxon>Pseudomonadota</taxon>
        <taxon>Alphaproteobacteria</taxon>
        <taxon>Hyphomicrobiales</taxon>
        <taxon>Stappiaceae</taxon>
        <taxon>Roseibium</taxon>
    </lineage>
</organism>
<accession>A0A926P4N4</accession>
<dbReference type="AlphaFoldDB" id="A0A926P4N4"/>